<keyword evidence="2" id="KW-1185">Reference proteome</keyword>
<feature type="compositionally biased region" description="Pro residues" evidence="1">
    <location>
        <begin position="451"/>
        <end position="462"/>
    </location>
</feature>
<feature type="compositionally biased region" description="Low complexity" evidence="1">
    <location>
        <begin position="275"/>
        <end position="292"/>
    </location>
</feature>
<feature type="compositionally biased region" description="Basic residues" evidence="1">
    <location>
        <begin position="320"/>
        <end position="329"/>
    </location>
</feature>
<evidence type="ECO:0000256" key="1">
    <source>
        <dbReference type="SAM" id="MobiDB-lite"/>
    </source>
</evidence>
<gene>
    <name evidence="3" type="primary">LOC112816251</name>
</gene>
<dbReference type="InParanoid" id="A0A3Q7ND65"/>
<feature type="compositionally biased region" description="Low complexity" evidence="1">
    <location>
        <begin position="411"/>
        <end position="423"/>
    </location>
</feature>
<dbReference type="RefSeq" id="XP_025718455.1">
    <property type="nucleotide sequence ID" value="XM_025862670.1"/>
</dbReference>
<feature type="region of interest" description="Disordered" evidence="1">
    <location>
        <begin position="1"/>
        <end position="41"/>
    </location>
</feature>
<feature type="compositionally biased region" description="Gly residues" evidence="1">
    <location>
        <begin position="91"/>
        <end position="107"/>
    </location>
</feature>
<feature type="compositionally biased region" description="Basic and acidic residues" evidence="1">
    <location>
        <begin position="129"/>
        <end position="143"/>
    </location>
</feature>
<feature type="compositionally biased region" description="Low complexity" evidence="1">
    <location>
        <begin position="433"/>
        <end position="450"/>
    </location>
</feature>
<feature type="compositionally biased region" description="Basic and acidic residues" evidence="1">
    <location>
        <begin position="194"/>
        <end position="211"/>
    </location>
</feature>
<name>A0A3Q7ND65_CALUR</name>
<dbReference type="Proteomes" id="UP000286641">
    <property type="component" value="Unplaced"/>
</dbReference>
<organism evidence="2 3">
    <name type="scientific">Callorhinus ursinus</name>
    <name type="common">Northern fur seal</name>
    <dbReference type="NCBI Taxonomy" id="34884"/>
    <lineage>
        <taxon>Eukaryota</taxon>
        <taxon>Metazoa</taxon>
        <taxon>Chordata</taxon>
        <taxon>Craniata</taxon>
        <taxon>Vertebrata</taxon>
        <taxon>Euteleostomi</taxon>
        <taxon>Mammalia</taxon>
        <taxon>Eutheria</taxon>
        <taxon>Laurasiatheria</taxon>
        <taxon>Carnivora</taxon>
        <taxon>Caniformia</taxon>
        <taxon>Pinnipedia</taxon>
        <taxon>Otariidae</taxon>
        <taxon>Callorhinus</taxon>
    </lineage>
</organism>
<accession>A0A3Q7ND65</accession>
<sequence length="462" mass="47939">MKQRQDTQGSTLASVSQPDTGLTPASQHLGILTSSPLEEETEAQEALARLGWCSGLQELVVCPQDGDPWSLAAGRQLPPLQDRRREQEGGIQEGAGEGSRGEGGGTDDAGIPTEFPRREDCGGGVGSPELREVSELPGGREGESLAGPSLGLPGAAEPGGRSPGQTPAPRAPAPPQPRRRGPGPCSGESTFCRGCREQRDLPPAPPEERRGRSLIPRLGASVSGNREHLGAHRTPPPPPTFQTGTSPAKGCGLAKVAGKARPRRPAPPPSPVPGPRRVALTMLAPLRAPRALRFPRKDSNPPSSHRLRARLRGGSERPGGGRRGKRGRAGGRAGAGAGLGPAGPPDVGGGDGGQPPPSASQPEPRPDSPRQPRRGPPRRPAPEPPELRCRLRPAPPPPPARRADPRRVGSPPGAADVPGGRPARPAPPPPGLARPSRFPELGSSRRGAFRPSPPRSSPPPLR</sequence>
<dbReference type="AlphaFoldDB" id="A0A3Q7ND65"/>
<evidence type="ECO:0000313" key="2">
    <source>
        <dbReference type="Proteomes" id="UP000286641"/>
    </source>
</evidence>
<feature type="compositionally biased region" description="Pro residues" evidence="1">
    <location>
        <begin position="265"/>
        <end position="274"/>
    </location>
</feature>
<feature type="compositionally biased region" description="Gly residues" evidence="1">
    <location>
        <begin position="330"/>
        <end position="353"/>
    </location>
</feature>
<reference key="1">
    <citation type="submission" date="2019-01" db="UniProtKB">
        <authorList>
            <consortium name="RefSeq"/>
        </authorList>
    </citation>
    <scope>IDENTIFICATION</scope>
</reference>
<evidence type="ECO:0000313" key="3">
    <source>
        <dbReference type="RefSeq" id="XP_025718455.1"/>
    </source>
</evidence>
<proteinExistence type="predicted"/>
<feature type="compositionally biased region" description="Polar residues" evidence="1">
    <location>
        <begin position="1"/>
        <end position="36"/>
    </location>
</feature>
<reference evidence="3" key="2">
    <citation type="submission" date="2025-08" db="UniProtKB">
        <authorList>
            <consortium name="RefSeq"/>
        </authorList>
    </citation>
    <scope>IDENTIFICATION</scope>
    <source>
        <tissue evidence="3">Blood</tissue>
    </source>
</reference>
<feature type="region of interest" description="Disordered" evidence="1">
    <location>
        <begin position="63"/>
        <end position="462"/>
    </location>
</feature>
<protein>
    <submittedName>
        <fullName evidence="3">Basic proline-rich protein-like</fullName>
    </submittedName>
</protein>